<evidence type="ECO:0000313" key="2">
    <source>
        <dbReference type="EMBL" id="TLP97076.1"/>
    </source>
</evidence>
<dbReference type="Pfam" id="PF14534">
    <property type="entry name" value="DUF4440"/>
    <property type="match status" value="1"/>
</dbReference>
<dbReference type="RefSeq" id="WP_138253060.1">
    <property type="nucleotide sequence ID" value="NZ_VAVZ01000019.1"/>
</dbReference>
<reference evidence="2 3" key="1">
    <citation type="submission" date="2019-05" db="EMBL/GenBank/DDBJ databases">
        <title>Nesterenkonia sp. GY074 isolated from the Southern Atlantic Ocean.</title>
        <authorList>
            <person name="Zhang G."/>
        </authorList>
    </citation>
    <scope>NUCLEOTIDE SEQUENCE [LARGE SCALE GENOMIC DNA]</scope>
    <source>
        <strain evidence="2 3">GY074</strain>
    </source>
</reference>
<sequence>MVSAAELVDLEHQGWKALCDSTGADFYGEMMTDDAVMTLAHGFVLDRQQVIDSLNEAPPWNTYEISQERLISAGDTAAVLVYRGAAWRGESADPEFQAWMTSVYVKKQSRWRLASYQQTPIPPGS</sequence>
<dbReference type="InterPro" id="IPR032710">
    <property type="entry name" value="NTF2-like_dom_sf"/>
</dbReference>
<gene>
    <name evidence="2" type="ORF">FEF26_08215</name>
</gene>
<protein>
    <submittedName>
        <fullName evidence="2">Nuclear transport factor 2 family protein</fullName>
    </submittedName>
</protein>
<accession>A0A5R9BAT4</accession>
<name>A0A5R9BAT4_9MICC</name>
<dbReference type="InterPro" id="IPR027843">
    <property type="entry name" value="DUF4440"/>
</dbReference>
<dbReference type="OrthoDB" id="582586at2"/>
<dbReference type="Gene3D" id="3.10.450.50">
    <property type="match status" value="1"/>
</dbReference>
<dbReference type="EMBL" id="VAVZ01000019">
    <property type="protein sequence ID" value="TLP97076.1"/>
    <property type="molecule type" value="Genomic_DNA"/>
</dbReference>
<evidence type="ECO:0000313" key="3">
    <source>
        <dbReference type="Proteomes" id="UP000310458"/>
    </source>
</evidence>
<evidence type="ECO:0000259" key="1">
    <source>
        <dbReference type="Pfam" id="PF14534"/>
    </source>
</evidence>
<dbReference type="Proteomes" id="UP000310458">
    <property type="component" value="Unassembled WGS sequence"/>
</dbReference>
<dbReference type="AlphaFoldDB" id="A0A5R9BAT4"/>
<comment type="caution">
    <text evidence="2">The sequence shown here is derived from an EMBL/GenBank/DDBJ whole genome shotgun (WGS) entry which is preliminary data.</text>
</comment>
<proteinExistence type="predicted"/>
<organism evidence="2 3">
    <name type="scientific">Nesterenkonia salmonea</name>
    <dbReference type="NCBI Taxonomy" id="1804987"/>
    <lineage>
        <taxon>Bacteria</taxon>
        <taxon>Bacillati</taxon>
        <taxon>Actinomycetota</taxon>
        <taxon>Actinomycetes</taxon>
        <taxon>Micrococcales</taxon>
        <taxon>Micrococcaceae</taxon>
        <taxon>Nesterenkonia</taxon>
    </lineage>
</organism>
<keyword evidence="3" id="KW-1185">Reference proteome</keyword>
<dbReference type="SUPFAM" id="SSF54427">
    <property type="entry name" value="NTF2-like"/>
    <property type="match status" value="1"/>
</dbReference>
<feature type="domain" description="DUF4440" evidence="1">
    <location>
        <begin position="8"/>
        <end position="113"/>
    </location>
</feature>